<evidence type="ECO:0008006" key="3">
    <source>
        <dbReference type="Google" id="ProtNLM"/>
    </source>
</evidence>
<proteinExistence type="predicted"/>
<dbReference type="Proteomes" id="UP000051888">
    <property type="component" value="Unassembled WGS sequence"/>
</dbReference>
<dbReference type="RefSeq" id="WP_055742206.1">
    <property type="nucleotide sequence ID" value="NZ_JAAIWL010000002.1"/>
</dbReference>
<reference evidence="1 2" key="1">
    <citation type="submission" date="2015-09" db="EMBL/GenBank/DDBJ databases">
        <title>Genome sequencing project for genomic taxonomy and phylogenomics of Bacillus-like bacteria.</title>
        <authorList>
            <person name="Liu B."/>
            <person name="Wang J."/>
            <person name="Zhu Y."/>
            <person name="Liu G."/>
            <person name="Chen Q."/>
            <person name="Chen Z."/>
            <person name="Lan J."/>
            <person name="Che J."/>
            <person name="Ge C."/>
            <person name="Shi H."/>
            <person name="Pan Z."/>
            <person name="Liu X."/>
        </authorList>
    </citation>
    <scope>NUCLEOTIDE SEQUENCE [LARGE SCALE GENOMIC DNA]</scope>
    <source>
        <strain evidence="1 2">LMG 18435</strain>
    </source>
</reference>
<name>A0A0Q3WSD9_9BACI</name>
<dbReference type="EMBL" id="LJJC01000015">
    <property type="protein sequence ID" value="KQL50604.1"/>
    <property type="molecule type" value="Genomic_DNA"/>
</dbReference>
<gene>
    <name evidence="1" type="ORF">AN964_23425</name>
</gene>
<keyword evidence="2" id="KW-1185">Reference proteome</keyword>
<comment type="caution">
    <text evidence="1">The sequence shown here is derived from an EMBL/GenBank/DDBJ whole genome shotgun (WGS) entry which is preliminary data.</text>
</comment>
<evidence type="ECO:0000313" key="1">
    <source>
        <dbReference type="EMBL" id="KQL50604.1"/>
    </source>
</evidence>
<dbReference type="PATRIC" id="fig|157838.3.peg.5146"/>
<protein>
    <recommendedName>
        <fullName evidence="3">GIY-YIG domain-containing protein</fullName>
    </recommendedName>
</protein>
<accession>A0A0Q3WSD9</accession>
<sequence>MPFVKHFGVNVVEKPSGLKLTRENYIEKVTFKDSHLKKLYTDSIINSHTEACLYNYDKNMNYFHSLSHEDFNKELENFIRENMNFKEITDLTSVDGKSGYYIMVLDEYAQVYIGTSRDIKKRIQQHWRMQMFFDRMIFGTKENSILSINSFRALDTTRIFVYLTSNTYRLEDKLINQFDNKYLLNRTAGGVLDGLSGAIANGKTRDLSV</sequence>
<dbReference type="AlphaFoldDB" id="A0A0Q3WSD9"/>
<dbReference type="OrthoDB" id="5041894at2"/>
<evidence type="ECO:0000313" key="2">
    <source>
        <dbReference type="Proteomes" id="UP000051888"/>
    </source>
</evidence>
<organism evidence="1 2">
    <name type="scientific">Heyndrickxia shackletonii</name>
    <dbReference type="NCBI Taxonomy" id="157838"/>
    <lineage>
        <taxon>Bacteria</taxon>
        <taxon>Bacillati</taxon>
        <taxon>Bacillota</taxon>
        <taxon>Bacilli</taxon>
        <taxon>Bacillales</taxon>
        <taxon>Bacillaceae</taxon>
        <taxon>Heyndrickxia</taxon>
    </lineage>
</organism>